<feature type="transmembrane region" description="Helical" evidence="10">
    <location>
        <begin position="37"/>
        <end position="55"/>
    </location>
</feature>
<feature type="transmembrane region" description="Helical" evidence="10">
    <location>
        <begin position="62"/>
        <end position="79"/>
    </location>
</feature>
<dbReference type="EMBL" id="CACVAX010000038">
    <property type="protein sequence ID" value="CAA6812472.1"/>
    <property type="molecule type" value="Genomic_DNA"/>
</dbReference>
<evidence type="ECO:0000256" key="5">
    <source>
        <dbReference type="ARBA" id="ARBA00022679"/>
    </source>
</evidence>
<accession>A0A6S6T1H1</accession>
<keyword evidence="9 12" id="KW-0012">Acyltransferase</keyword>
<keyword evidence="12" id="KW-0449">Lipoprotein</keyword>
<dbReference type="PROSITE" id="PS50263">
    <property type="entry name" value="CN_HYDROLASE"/>
    <property type="match status" value="1"/>
</dbReference>
<gene>
    <name evidence="12" type="ORF">HELGO_WM5856</name>
</gene>
<dbReference type="Pfam" id="PF26365">
    <property type="entry name" value="ApoNAT_membrane"/>
    <property type="match status" value="1"/>
</dbReference>
<dbReference type="AlphaFoldDB" id="A0A6S6T1H1"/>
<evidence type="ECO:0000256" key="2">
    <source>
        <dbReference type="ARBA" id="ARBA00010065"/>
    </source>
</evidence>
<feature type="transmembrane region" description="Helical" evidence="10">
    <location>
        <begin position="85"/>
        <end position="111"/>
    </location>
</feature>
<evidence type="ECO:0000256" key="3">
    <source>
        <dbReference type="ARBA" id="ARBA00022475"/>
    </source>
</evidence>
<dbReference type="SUPFAM" id="SSF56317">
    <property type="entry name" value="Carbon-nitrogen hydrolase"/>
    <property type="match status" value="1"/>
</dbReference>
<keyword evidence="6 10" id="KW-0812">Transmembrane</keyword>
<keyword evidence="4" id="KW-0997">Cell inner membrane</keyword>
<dbReference type="InterPro" id="IPR004563">
    <property type="entry name" value="Apolipo_AcylTrfase"/>
</dbReference>
<keyword evidence="7 10" id="KW-1133">Transmembrane helix</keyword>
<protein>
    <submittedName>
        <fullName evidence="12">Apolipoprotein N-acyltransferase (EC)</fullName>
        <ecNumber evidence="12">2.3.1.-</ecNumber>
    </submittedName>
</protein>
<feature type="domain" description="CN hydrolase" evidence="11">
    <location>
        <begin position="208"/>
        <end position="431"/>
    </location>
</feature>
<dbReference type="InterPro" id="IPR059109">
    <property type="entry name" value="Lnt_membrane_dom"/>
</dbReference>
<dbReference type="Gene3D" id="3.60.110.10">
    <property type="entry name" value="Carbon-nitrogen hydrolase"/>
    <property type="match status" value="1"/>
</dbReference>
<comment type="similarity">
    <text evidence="2">Belongs to the CN hydrolase family. Apolipoprotein N-acyltransferase subfamily.</text>
</comment>
<name>A0A6S6T1H1_9BACT</name>
<evidence type="ECO:0000256" key="9">
    <source>
        <dbReference type="ARBA" id="ARBA00023315"/>
    </source>
</evidence>
<evidence type="ECO:0000256" key="7">
    <source>
        <dbReference type="ARBA" id="ARBA00022989"/>
    </source>
</evidence>
<evidence type="ECO:0000256" key="6">
    <source>
        <dbReference type="ARBA" id="ARBA00022692"/>
    </source>
</evidence>
<keyword evidence="5 12" id="KW-0808">Transferase</keyword>
<dbReference type="EC" id="2.3.1.-" evidence="12"/>
<feature type="transmembrane region" description="Helical" evidence="10">
    <location>
        <begin position="123"/>
        <end position="143"/>
    </location>
</feature>
<evidence type="ECO:0000256" key="10">
    <source>
        <dbReference type="SAM" id="Phobius"/>
    </source>
</evidence>
<feature type="transmembrane region" description="Helical" evidence="10">
    <location>
        <begin position="163"/>
        <end position="180"/>
    </location>
</feature>
<dbReference type="GO" id="GO:0016410">
    <property type="term" value="F:N-acyltransferase activity"/>
    <property type="evidence" value="ECO:0007669"/>
    <property type="project" value="InterPro"/>
</dbReference>
<evidence type="ECO:0000259" key="11">
    <source>
        <dbReference type="PROSITE" id="PS50263"/>
    </source>
</evidence>
<evidence type="ECO:0000256" key="4">
    <source>
        <dbReference type="ARBA" id="ARBA00022519"/>
    </source>
</evidence>
<organism evidence="12">
    <name type="scientific">uncultured Sulfurovum sp</name>
    <dbReference type="NCBI Taxonomy" id="269237"/>
    <lineage>
        <taxon>Bacteria</taxon>
        <taxon>Pseudomonadati</taxon>
        <taxon>Campylobacterota</taxon>
        <taxon>Epsilonproteobacteria</taxon>
        <taxon>Campylobacterales</taxon>
        <taxon>Sulfurovaceae</taxon>
        <taxon>Sulfurovum</taxon>
        <taxon>environmental samples</taxon>
    </lineage>
</organism>
<reference evidence="12" key="1">
    <citation type="submission" date="2020-01" db="EMBL/GenBank/DDBJ databases">
        <authorList>
            <person name="Meier V. D."/>
            <person name="Meier V D."/>
        </authorList>
    </citation>
    <scope>NUCLEOTIDE SEQUENCE</scope>
    <source>
        <strain evidence="12">HLG_WM_MAG_04</strain>
    </source>
</reference>
<comment type="subcellular location">
    <subcellularLocation>
        <location evidence="1">Cell membrane</location>
        <topology evidence="1">Multi-pass membrane protein</topology>
    </subcellularLocation>
</comment>
<evidence type="ECO:0000256" key="1">
    <source>
        <dbReference type="ARBA" id="ARBA00004651"/>
    </source>
</evidence>
<dbReference type="PANTHER" id="PTHR38686">
    <property type="entry name" value="APOLIPOPROTEIN N-ACYLTRANSFERASE"/>
    <property type="match status" value="1"/>
</dbReference>
<keyword evidence="8 10" id="KW-0472">Membrane</keyword>
<keyword evidence="3" id="KW-1003">Cell membrane</keyword>
<dbReference type="InterPro" id="IPR036526">
    <property type="entry name" value="C-N_Hydrolase_sf"/>
</dbReference>
<evidence type="ECO:0000313" key="12">
    <source>
        <dbReference type="EMBL" id="CAA6812472.1"/>
    </source>
</evidence>
<proteinExistence type="inferred from homology"/>
<dbReference type="PANTHER" id="PTHR38686:SF1">
    <property type="entry name" value="APOLIPOPROTEIN N-ACYLTRANSFERASE"/>
    <property type="match status" value="1"/>
</dbReference>
<dbReference type="GO" id="GO:0042158">
    <property type="term" value="P:lipoprotein biosynthetic process"/>
    <property type="evidence" value="ECO:0007669"/>
    <property type="project" value="InterPro"/>
</dbReference>
<sequence>MSLSIKISDYFTINNITRGFFIALLSAASLYLDWFGFVNYFINTILGILTFYYLLQANRKIWFWFGFFMATLWFWWLMVSFKNYGFAWAIPLGLLISSSTFAFLFSLSAWLSEYLGQKFSKTYSNLIVLLIKAIILLLFSYIHPFGFDWYKPELIFTNSYIGIEKWQFALVLIAIVSAIYKKQLLFLLVIIGAYPYASHFETPTKLSDNIALSNFQISVIDKWKHELQQQHINMTFQTINRAINQKKSLVILPESIFALYLNKQPLLMQELLERSEEISIVLGALYMDETIPRNSTYIFKNGEYSVANKVVLVPFGERNPLPEWMGKIINKLFYDGAPDYVAAQKPIDYEVAGKTFRNAICYEACSEELYVGKPKNMIVISNNGWVSPSIEPTQQKILLQYYSKKYGTTIYHSVNMSDSYIIQKGKVIYVP</sequence>
<dbReference type="InterPro" id="IPR059110">
    <property type="entry name" value="Lnt_campylobact"/>
</dbReference>
<evidence type="ECO:0000256" key="8">
    <source>
        <dbReference type="ARBA" id="ARBA00023136"/>
    </source>
</evidence>
<dbReference type="NCBIfam" id="NF008934">
    <property type="entry name" value="PRK12291.1"/>
    <property type="match status" value="1"/>
</dbReference>
<dbReference type="GO" id="GO:0005886">
    <property type="term" value="C:plasma membrane"/>
    <property type="evidence" value="ECO:0007669"/>
    <property type="project" value="UniProtKB-SubCell"/>
</dbReference>
<dbReference type="NCBIfam" id="TIGR00546">
    <property type="entry name" value="lnt"/>
    <property type="match status" value="1"/>
</dbReference>
<dbReference type="InterPro" id="IPR003010">
    <property type="entry name" value="C-N_Hydrolase"/>
</dbReference>
<feature type="transmembrane region" description="Helical" evidence="10">
    <location>
        <begin position="12"/>
        <end position="31"/>
    </location>
</feature>